<dbReference type="Pfam" id="PF13413">
    <property type="entry name" value="HTH_25"/>
    <property type="match status" value="1"/>
</dbReference>
<dbReference type="GO" id="GO:0003677">
    <property type="term" value="F:DNA binding"/>
    <property type="evidence" value="ECO:0007669"/>
    <property type="project" value="InterPro"/>
</dbReference>
<evidence type="ECO:0000256" key="2">
    <source>
        <dbReference type="SAM" id="Phobius"/>
    </source>
</evidence>
<dbReference type="PANTHER" id="PTHR34475:SF1">
    <property type="entry name" value="CYTOSKELETON PROTEIN RODZ"/>
    <property type="match status" value="1"/>
</dbReference>
<feature type="transmembrane region" description="Helical" evidence="2">
    <location>
        <begin position="105"/>
        <end position="126"/>
    </location>
</feature>
<keyword evidence="2" id="KW-0812">Transmembrane</keyword>
<dbReference type="InterPro" id="IPR025194">
    <property type="entry name" value="RodZ-like_C"/>
</dbReference>
<keyword evidence="2" id="KW-1133">Transmembrane helix</keyword>
<dbReference type="SUPFAM" id="SSF47413">
    <property type="entry name" value="lambda repressor-like DNA-binding domains"/>
    <property type="match status" value="1"/>
</dbReference>
<dbReference type="InterPro" id="IPR050400">
    <property type="entry name" value="Bact_Cytoskel_RodZ"/>
</dbReference>
<evidence type="ECO:0000313" key="4">
    <source>
        <dbReference type="EMBL" id="GAP61626.1"/>
    </source>
</evidence>
<proteinExistence type="predicted"/>
<evidence type="ECO:0000256" key="1">
    <source>
        <dbReference type="SAM" id="MobiDB-lite"/>
    </source>
</evidence>
<dbReference type="Gene3D" id="1.10.260.40">
    <property type="entry name" value="lambda repressor-like DNA-binding domains"/>
    <property type="match status" value="1"/>
</dbReference>
<dbReference type="OrthoDB" id="9797543at2"/>
<accession>A0A0M8K711</accession>
<reference evidence="5 7" key="2">
    <citation type="submission" date="2015-07" db="EMBL/GenBank/DDBJ databases">
        <title>Whole genome sequence of Ardenticatena maritima DSM 23922.</title>
        <authorList>
            <person name="Hemp J."/>
            <person name="Ward L.M."/>
            <person name="Pace L.A."/>
            <person name="Fischer W.W."/>
        </authorList>
    </citation>
    <scope>NUCLEOTIDE SEQUENCE [LARGE SCALE GENOMIC DNA]</scope>
    <source>
        <strain evidence="5 7">110S</strain>
    </source>
</reference>
<name>A0A0M8K711_9CHLR</name>
<reference evidence="4 6" key="1">
    <citation type="journal article" date="2015" name="Genome Announc.">
        <title>Draft Genome Sequence of a Heterotrophic Facultative Anaerobic Thermophilic Bacterium, Ardenticatena maritima Strain 110ST.</title>
        <authorList>
            <person name="Kawaichi S."/>
            <person name="Yoshida T."/>
            <person name="Sako Y."/>
            <person name="Nakamura R."/>
        </authorList>
    </citation>
    <scope>NUCLEOTIDE SEQUENCE [LARGE SCALE GENOMIC DNA]</scope>
    <source>
        <strain evidence="4 6">110S</strain>
    </source>
</reference>
<keyword evidence="2" id="KW-0472">Membrane</keyword>
<evidence type="ECO:0000313" key="5">
    <source>
        <dbReference type="EMBL" id="KPL88608.1"/>
    </source>
</evidence>
<dbReference type="STRING" id="872965.SE16_07620"/>
<dbReference type="Pfam" id="PF13464">
    <property type="entry name" value="RodZ_C"/>
    <property type="match status" value="1"/>
</dbReference>
<dbReference type="PATRIC" id="fig|872965.6.peg.1565"/>
<dbReference type="EMBL" id="LGKN01000004">
    <property type="protein sequence ID" value="KPL88608.1"/>
    <property type="molecule type" value="Genomic_DNA"/>
</dbReference>
<dbReference type="Proteomes" id="UP000050502">
    <property type="component" value="Unassembled WGS sequence"/>
</dbReference>
<dbReference type="SMART" id="SM00530">
    <property type="entry name" value="HTH_XRE"/>
    <property type="match status" value="1"/>
</dbReference>
<dbReference type="InterPro" id="IPR010982">
    <property type="entry name" value="Lambda_DNA-bd_dom_sf"/>
</dbReference>
<dbReference type="Proteomes" id="UP000037784">
    <property type="component" value="Unassembled WGS sequence"/>
</dbReference>
<gene>
    <name evidence="4" type="ORF">ARMA_0049</name>
    <name evidence="5" type="ORF">SE16_07620</name>
</gene>
<feature type="domain" description="HTH cro/C1-type" evidence="3">
    <location>
        <begin position="7"/>
        <end position="68"/>
    </location>
</feature>
<dbReference type="InterPro" id="IPR001387">
    <property type="entry name" value="Cro/C1-type_HTH"/>
</dbReference>
<dbReference type="AlphaFoldDB" id="A0A0M8K711"/>
<protein>
    <recommendedName>
        <fullName evidence="3">HTH cro/C1-type domain-containing protein</fullName>
    </recommendedName>
</protein>
<dbReference type="EMBL" id="BBZA01000003">
    <property type="protein sequence ID" value="GAP61626.1"/>
    <property type="molecule type" value="Genomic_DNA"/>
</dbReference>
<dbReference type="InParanoid" id="A0A0M8K711"/>
<dbReference type="PANTHER" id="PTHR34475">
    <property type="match status" value="1"/>
</dbReference>
<reference evidence="6" key="3">
    <citation type="submission" date="2015-08" db="EMBL/GenBank/DDBJ databases">
        <title>Draft Genome Sequence of a Heterotrophic Facultative Anaerobic Bacterium Ardenticatena maritima Strain 110S.</title>
        <authorList>
            <person name="Kawaichi S."/>
            <person name="Yoshida T."/>
            <person name="Sako Y."/>
            <person name="Nakamura R."/>
        </authorList>
    </citation>
    <scope>NUCLEOTIDE SEQUENCE [LARGE SCALE GENOMIC DNA]</scope>
    <source>
        <strain evidence="6">110S</strain>
    </source>
</reference>
<evidence type="ECO:0000259" key="3">
    <source>
        <dbReference type="SMART" id="SM00530"/>
    </source>
</evidence>
<feature type="region of interest" description="Disordered" evidence="1">
    <location>
        <begin position="159"/>
        <end position="203"/>
    </location>
</feature>
<comment type="caution">
    <text evidence="4">The sequence shown here is derived from an EMBL/GenBank/DDBJ whole genome shotgun (WGS) entry which is preliminary data.</text>
</comment>
<keyword evidence="6" id="KW-1185">Reference proteome</keyword>
<evidence type="ECO:0000313" key="6">
    <source>
        <dbReference type="Proteomes" id="UP000037784"/>
    </source>
</evidence>
<evidence type="ECO:0000313" key="7">
    <source>
        <dbReference type="Proteomes" id="UP000050502"/>
    </source>
</evidence>
<dbReference type="CDD" id="cd00093">
    <property type="entry name" value="HTH_XRE"/>
    <property type="match status" value="1"/>
</dbReference>
<sequence length="306" mass="32429">MASIGQQLREAREARGLSLEDVAAETRIRLEYLEAIEQDNFAALPDDVVARGFVRNFARTVGLDPEALMAALGAPKIEVLTAEQFSVDREIDEPLAPSPVPWGRLLSAVGLVIGVLAVLGALMWFYPQRSEWFDRLGLAGLLGAETVATPTPTPTVLIAGSGSQGGETITTPTPTPTPTATPVPTATRPPRTPTPTPGEAEAPPVVDGLQVRVVAEQDVWLLVEVDGEKVFEGLLQSGDTQEWVGRERLFLRTGNAGGTHVFVNGVDIGVLGESGEVLSREIYLDAQSGMPVLGEPQPTPVPTTTG</sequence>
<organism evidence="4 6">
    <name type="scientific">Ardenticatena maritima</name>
    <dbReference type="NCBI Taxonomy" id="872965"/>
    <lineage>
        <taxon>Bacteria</taxon>
        <taxon>Bacillati</taxon>
        <taxon>Chloroflexota</taxon>
        <taxon>Ardenticatenia</taxon>
        <taxon>Ardenticatenales</taxon>
        <taxon>Ardenticatenaceae</taxon>
        <taxon>Ardenticatena</taxon>
    </lineage>
</organism>